<dbReference type="Proteomes" id="UP001431192">
    <property type="component" value="Unassembled WGS sequence"/>
</dbReference>
<evidence type="ECO:0000313" key="1">
    <source>
        <dbReference type="EMBL" id="MCT8987998.1"/>
    </source>
</evidence>
<reference evidence="1" key="1">
    <citation type="submission" date="2022-09" db="EMBL/GenBank/DDBJ databases">
        <title>Shewanella sp. KJ10-1 sp.nov, isolated from marine algae.</title>
        <authorList>
            <person name="Butt M."/>
            <person name="Lee J.K."/>
            <person name="Kim J.M."/>
            <person name="Choi D.G."/>
        </authorList>
    </citation>
    <scope>NUCLEOTIDE SEQUENCE</scope>
    <source>
        <strain evidence="1">KJ10-1</strain>
    </source>
</reference>
<comment type="caution">
    <text evidence="1">The sequence shown here is derived from an EMBL/GenBank/DDBJ whole genome shotgun (WGS) entry which is preliminary data.</text>
</comment>
<proteinExistence type="predicted"/>
<accession>A0ABT2P5U2</accession>
<name>A0ABT2P5U2_9GAMM</name>
<dbReference type="RefSeq" id="WP_261734187.1">
    <property type="nucleotide sequence ID" value="NZ_JAODOQ010000001.1"/>
</dbReference>
<keyword evidence="2" id="KW-1185">Reference proteome</keyword>
<dbReference type="EMBL" id="JAODOQ010000001">
    <property type="protein sequence ID" value="MCT8987998.1"/>
    <property type="molecule type" value="Genomic_DNA"/>
</dbReference>
<organism evidence="1 2">
    <name type="scientific">Shewanella phaeophyticola</name>
    <dbReference type="NCBI Taxonomy" id="2978345"/>
    <lineage>
        <taxon>Bacteria</taxon>
        <taxon>Pseudomonadati</taxon>
        <taxon>Pseudomonadota</taxon>
        <taxon>Gammaproteobacteria</taxon>
        <taxon>Alteromonadales</taxon>
        <taxon>Shewanellaceae</taxon>
        <taxon>Shewanella</taxon>
    </lineage>
</organism>
<sequence length="46" mass="5117">MGYALDSQQKYIPAAQAYRSALSYEGLSTSAMDFIENRLAQLGETR</sequence>
<protein>
    <submittedName>
        <fullName evidence="1">Uncharacterized protein</fullName>
    </submittedName>
</protein>
<evidence type="ECO:0000313" key="2">
    <source>
        <dbReference type="Proteomes" id="UP001431192"/>
    </source>
</evidence>
<gene>
    <name evidence="1" type="ORF">N4T56_17915</name>
</gene>